<dbReference type="PANTHER" id="PTHR45913:SF19">
    <property type="entry name" value="LOW QUALITY PROTEIN: ZINC FINGER BED DOMAIN-CONTAINING PROTEIN 5-LIKE"/>
    <property type="match status" value="1"/>
</dbReference>
<name>A0A9P0BGK8_BRAAE</name>
<keyword evidence="2" id="KW-1185">Reference proteome</keyword>
<evidence type="ECO:0000313" key="1">
    <source>
        <dbReference type="EMBL" id="CAH0563098.1"/>
    </source>
</evidence>
<dbReference type="PANTHER" id="PTHR45913">
    <property type="entry name" value="EPM2A-INTERACTING PROTEIN 1"/>
    <property type="match status" value="1"/>
</dbReference>
<sequence length="323" mass="37726">MKPKKKRLYDDNYLKFGFTVIENIPQCVICFDTLSRKNKPLEFFERKLKVLKHQKTAVVQMFNVNEKSLLASYCVAFRVAKAEKPHTIAENLILPAALDTAEIMFGKQEVEKLKNIPLSENTIQRRISDMATDVRDQVIEKIKESTYVCKSNDWFGFIIRLKQVMPNACWMHCFLHRQALASKTLPQEYNEVLNINIKIVNCIKGKALQTRLFLIICEDMGSLHQNLLYHTEVRWLLKGKDFEVRAELLVYLQQVKSEYSKFIFDPKFLLKLAFLSDLFEHLNSLNKSLQGRDENVITAKEKIHGFTKKINLWSSSINQNKFN</sequence>
<evidence type="ECO:0000313" key="2">
    <source>
        <dbReference type="Proteomes" id="UP001154078"/>
    </source>
</evidence>
<reference evidence="1" key="1">
    <citation type="submission" date="2021-12" db="EMBL/GenBank/DDBJ databases">
        <authorList>
            <person name="King R."/>
        </authorList>
    </citation>
    <scope>NUCLEOTIDE SEQUENCE</scope>
</reference>
<organism evidence="1 2">
    <name type="scientific">Brassicogethes aeneus</name>
    <name type="common">Rape pollen beetle</name>
    <name type="synonym">Meligethes aeneus</name>
    <dbReference type="NCBI Taxonomy" id="1431903"/>
    <lineage>
        <taxon>Eukaryota</taxon>
        <taxon>Metazoa</taxon>
        <taxon>Ecdysozoa</taxon>
        <taxon>Arthropoda</taxon>
        <taxon>Hexapoda</taxon>
        <taxon>Insecta</taxon>
        <taxon>Pterygota</taxon>
        <taxon>Neoptera</taxon>
        <taxon>Endopterygota</taxon>
        <taxon>Coleoptera</taxon>
        <taxon>Polyphaga</taxon>
        <taxon>Cucujiformia</taxon>
        <taxon>Nitidulidae</taxon>
        <taxon>Meligethinae</taxon>
        <taxon>Brassicogethes</taxon>
    </lineage>
</organism>
<dbReference type="AlphaFoldDB" id="A0A9P0BGK8"/>
<dbReference type="OrthoDB" id="6627600at2759"/>
<protein>
    <recommendedName>
        <fullName evidence="3">SCAN domain-containing protein 3</fullName>
    </recommendedName>
</protein>
<accession>A0A9P0BGK8</accession>
<dbReference type="Proteomes" id="UP001154078">
    <property type="component" value="Chromosome 8"/>
</dbReference>
<proteinExistence type="predicted"/>
<gene>
    <name evidence="1" type="ORF">MELIAE_LOCUS12083</name>
</gene>
<dbReference type="EMBL" id="OV121139">
    <property type="protein sequence ID" value="CAH0563098.1"/>
    <property type="molecule type" value="Genomic_DNA"/>
</dbReference>
<evidence type="ECO:0008006" key="3">
    <source>
        <dbReference type="Google" id="ProtNLM"/>
    </source>
</evidence>